<dbReference type="GO" id="GO:0005874">
    <property type="term" value="C:microtubule"/>
    <property type="evidence" value="ECO:0007669"/>
    <property type="project" value="UniProtKB-KW"/>
</dbReference>
<evidence type="ECO:0000256" key="7">
    <source>
        <dbReference type="ARBA" id="ARBA00022840"/>
    </source>
</evidence>
<dbReference type="EMBL" id="CAJOBJ010009383">
    <property type="protein sequence ID" value="CAF4136857.1"/>
    <property type="molecule type" value="Genomic_DNA"/>
</dbReference>
<dbReference type="PANTHER" id="PTHR45703">
    <property type="entry name" value="DYNEIN HEAVY CHAIN"/>
    <property type="match status" value="1"/>
</dbReference>
<proteinExistence type="inferred from homology"/>
<evidence type="ECO:0008006" key="18">
    <source>
        <dbReference type="Google" id="ProtNLM"/>
    </source>
</evidence>
<dbReference type="InterPro" id="IPR027417">
    <property type="entry name" value="P-loop_NTPase"/>
</dbReference>
<dbReference type="PANTHER" id="PTHR45703:SF32">
    <property type="entry name" value="DYNEINS HEAVY CHAIN"/>
    <property type="match status" value="1"/>
</dbReference>
<dbReference type="Gene3D" id="1.10.8.710">
    <property type="match status" value="1"/>
</dbReference>
<evidence type="ECO:0000256" key="5">
    <source>
        <dbReference type="ARBA" id="ARBA00022737"/>
    </source>
</evidence>
<evidence type="ECO:0000256" key="1">
    <source>
        <dbReference type="ARBA" id="ARBA00004430"/>
    </source>
</evidence>
<dbReference type="Pfam" id="PF12774">
    <property type="entry name" value="AAA_6"/>
    <property type="match status" value="1"/>
</dbReference>
<dbReference type="GO" id="GO:0005930">
    <property type="term" value="C:axoneme"/>
    <property type="evidence" value="ECO:0007669"/>
    <property type="project" value="UniProtKB-SubCell"/>
</dbReference>
<feature type="non-terminal residue" evidence="16">
    <location>
        <position position="1"/>
    </location>
</feature>
<dbReference type="InterPro" id="IPR035699">
    <property type="entry name" value="AAA_6"/>
</dbReference>
<dbReference type="InterPro" id="IPR013602">
    <property type="entry name" value="Dynein_heavy_linker"/>
</dbReference>
<evidence type="ECO:0000256" key="13">
    <source>
        <dbReference type="ARBA" id="ARBA00023273"/>
    </source>
</evidence>
<sequence>MLEKIVQIWNEMTFETTMHKANVFKIKAPDEIIQYVEEHTAQISTIKGARYVKPFQREIDYWEKSIAQISELCDGLFNVQRQWLYMEGIFTSDDVQRQLSHETNEFKHVNVIWQDEIVDKIRENPNSLFVATKLNLFDKIQNLLKYLENIQKKMEDYLETKRSIFPRFYFISNEELVEILSLSRQPELIQIHLKKLFDNIKSLRLLIKKNILANGILSNEDEQINLISILSLEGNVENWLQELEIKMQITVKEYLKNSLIALKVQLKKRDKWIKDWPSQCCVTASEIEWTSTTAKALLTCQADESLKPLKILFRTQVKILDRYSNMIRLPLDKIIRLRVVGIITKEVHGRDVIERLIKTQTMDIQSFEWQMQLRFYWERHEQNEDCIIRQTITKFTYNYEYLGCTSRLVISPLTDRCYITLTTALHLFRGGSSKGPAGTGKTETIKDLGKIFAIYVVVQNCSESLDYKSMGRMFSGFAQSGTWGCFDEFNRINIEVLSVVAQQIHSILTALSLKQKRFVFEGKEIPLLSQVGIFITMNPGYAGRTELPDNLKSMFRPVSMVVPDSIYIAENFLFSEGFQNTRNLARKVYTLYQLSTQQLSKQDHYDFGLRSLTAVLRYAGEKKRTNVKMTDNEVLLLSMLDMNAPKMAAQDLPLFQNILGDLFPGIDLPKIDYSKLIEAIENEMNIHNVQITQISIEKVIQLYETHHSRHSVMLVGKTLSGKTTTWKLLKYSLTTLNKQGFNEYNKVMVGHNLFFYIEIQSEQDIE</sequence>
<evidence type="ECO:0000256" key="11">
    <source>
        <dbReference type="ARBA" id="ARBA00023175"/>
    </source>
</evidence>
<keyword evidence="12" id="KW-0206">Cytoskeleton</keyword>
<dbReference type="FunFam" id="1.20.140.100:FF:000001">
    <property type="entry name" value="dynein heavy chain 17, axonemal"/>
    <property type="match status" value="1"/>
</dbReference>
<dbReference type="InterPro" id="IPR042228">
    <property type="entry name" value="Dynein_linker_3"/>
</dbReference>
<dbReference type="AlphaFoldDB" id="A0A8S2QYP9"/>
<dbReference type="GO" id="GO:0007018">
    <property type="term" value="P:microtubule-based movement"/>
    <property type="evidence" value="ECO:0007669"/>
    <property type="project" value="InterPro"/>
</dbReference>
<evidence type="ECO:0000256" key="10">
    <source>
        <dbReference type="ARBA" id="ARBA00023069"/>
    </source>
</evidence>
<dbReference type="Gene3D" id="1.20.140.100">
    <property type="entry name" value="Dynein heavy chain, N-terminal domain 2"/>
    <property type="match status" value="1"/>
</dbReference>
<comment type="similarity">
    <text evidence="2">Belongs to the dynein heavy chain family.</text>
</comment>
<keyword evidence="9" id="KW-0175">Coiled coil</keyword>
<evidence type="ECO:0000313" key="16">
    <source>
        <dbReference type="EMBL" id="CAF4136857.1"/>
    </source>
</evidence>
<dbReference type="SUPFAM" id="SSF52540">
    <property type="entry name" value="P-loop containing nucleoside triphosphate hydrolases"/>
    <property type="match status" value="2"/>
</dbReference>
<protein>
    <recommendedName>
        <fullName evidence="18">Dynein heavy chain</fullName>
    </recommendedName>
</protein>
<gene>
    <name evidence="16" type="ORF">GIL414_LOCUS18805</name>
</gene>
<keyword evidence="7" id="KW-0067">ATP-binding</keyword>
<dbReference type="Proteomes" id="UP000681720">
    <property type="component" value="Unassembled WGS sequence"/>
</dbReference>
<comment type="caution">
    <text evidence="16">The sequence shown here is derived from an EMBL/GenBank/DDBJ whole genome shotgun (WGS) entry which is preliminary data.</text>
</comment>
<dbReference type="GO" id="GO:0051959">
    <property type="term" value="F:dynein light intermediate chain binding"/>
    <property type="evidence" value="ECO:0007669"/>
    <property type="project" value="InterPro"/>
</dbReference>
<evidence type="ECO:0000256" key="9">
    <source>
        <dbReference type="ARBA" id="ARBA00023054"/>
    </source>
</evidence>
<dbReference type="InterPro" id="IPR043157">
    <property type="entry name" value="Dynein_AAA1S"/>
</dbReference>
<dbReference type="GO" id="GO:0030286">
    <property type="term" value="C:dynein complex"/>
    <property type="evidence" value="ECO:0007669"/>
    <property type="project" value="UniProtKB-KW"/>
</dbReference>
<organism evidence="16 17">
    <name type="scientific">Rotaria magnacalcarata</name>
    <dbReference type="NCBI Taxonomy" id="392030"/>
    <lineage>
        <taxon>Eukaryota</taxon>
        <taxon>Metazoa</taxon>
        <taxon>Spiralia</taxon>
        <taxon>Gnathifera</taxon>
        <taxon>Rotifera</taxon>
        <taxon>Eurotatoria</taxon>
        <taxon>Bdelloidea</taxon>
        <taxon>Philodinida</taxon>
        <taxon>Philodinidae</taxon>
        <taxon>Rotaria</taxon>
    </lineage>
</organism>
<evidence type="ECO:0000259" key="15">
    <source>
        <dbReference type="Pfam" id="PF12774"/>
    </source>
</evidence>
<keyword evidence="4" id="KW-0493">Microtubule</keyword>
<keyword evidence="13" id="KW-0966">Cell projection</keyword>
<keyword evidence="10" id="KW-0969">Cilium</keyword>
<keyword evidence="11" id="KW-0505">Motor protein</keyword>
<dbReference type="Pfam" id="PF08393">
    <property type="entry name" value="DHC_N2"/>
    <property type="match status" value="1"/>
</dbReference>
<reference evidence="16" key="1">
    <citation type="submission" date="2021-02" db="EMBL/GenBank/DDBJ databases">
        <authorList>
            <person name="Nowell W R."/>
        </authorList>
    </citation>
    <scope>NUCLEOTIDE SEQUENCE</scope>
</reference>
<keyword evidence="3" id="KW-0963">Cytoplasm</keyword>
<dbReference type="Gene3D" id="3.20.180.20">
    <property type="entry name" value="Dynein heavy chain, N-terminal domain 2"/>
    <property type="match status" value="1"/>
</dbReference>
<feature type="domain" description="Dynein heavy chain hydrolytic ATP-binding dynein motor region" evidence="15">
    <location>
        <begin position="397"/>
        <end position="723"/>
    </location>
</feature>
<evidence type="ECO:0000256" key="6">
    <source>
        <dbReference type="ARBA" id="ARBA00022741"/>
    </source>
</evidence>
<comment type="subcellular location">
    <subcellularLocation>
        <location evidence="1">Cytoplasm</location>
        <location evidence="1">Cytoskeleton</location>
        <location evidence="1">Cilium axoneme</location>
    </subcellularLocation>
</comment>
<keyword evidence="6" id="KW-0547">Nucleotide-binding</keyword>
<evidence type="ECO:0000256" key="2">
    <source>
        <dbReference type="ARBA" id="ARBA00008887"/>
    </source>
</evidence>
<dbReference type="FunFam" id="3.40.50.300:FF:000044">
    <property type="entry name" value="Dynein heavy chain 5, axonemal"/>
    <property type="match status" value="1"/>
</dbReference>
<evidence type="ECO:0000256" key="4">
    <source>
        <dbReference type="ARBA" id="ARBA00022701"/>
    </source>
</evidence>
<dbReference type="InterPro" id="IPR042222">
    <property type="entry name" value="Dynein_2_N"/>
</dbReference>
<keyword evidence="8" id="KW-0243">Dynein</keyword>
<dbReference type="FunFam" id="1.10.8.710:FF:000001">
    <property type="entry name" value="Dynein axonemal heavy chain 2"/>
    <property type="match status" value="1"/>
</dbReference>
<name>A0A8S2QYP9_9BILA</name>
<dbReference type="GO" id="GO:0045505">
    <property type="term" value="F:dynein intermediate chain binding"/>
    <property type="evidence" value="ECO:0007669"/>
    <property type="project" value="InterPro"/>
</dbReference>
<dbReference type="FunFam" id="3.20.180.20:FF:000001">
    <property type="entry name" value="Dynein axonemal heavy chain 5"/>
    <property type="match status" value="1"/>
</dbReference>
<evidence type="ECO:0000259" key="14">
    <source>
        <dbReference type="Pfam" id="PF08393"/>
    </source>
</evidence>
<dbReference type="InterPro" id="IPR026983">
    <property type="entry name" value="DHC"/>
</dbReference>
<evidence type="ECO:0000256" key="3">
    <source>
        <dbReference type="ARBA" id="ARBA00022490"/>
    </source>
</evidence>
<dbReference type="Gene3D" id="3.40.50.300">
    <property type="entry name" value="P-loop containing nucleotide triphosphate hydrolases"/>
    <property type="match status" value="2"/>
</dbReference>
<evidence type="ECO:0000256" key="8">
    <source>
        <dbReference type="ARBA" id="ARBA00023017"/>
    </source>
</evidence>
<feature type="domain" description="Dynein heavy chain linker" evidence="14">
    <location>
        <begin position="2"/>
        <end position="257"/>
    </location>
</feature>
<evidence type="ECO:0000256" key="12">
    <source>
        <dbReference type="ARBA" id="ARBA00023212"/>
    </source>
</evidence>
<accession>A0A8S2QYP9</accession>
<dbReference type="Gene3D" id="1.20.58.1120">
    <property type="match status" value="1"/>
</dbReference>
<keyword evidence="5" id="KW-0677">Repeat</keyword>
<dbReference type="GO" id="GO:0005524">
    <property type="term" value="F:ATP binding"/>
    <property type="evidence" value="ECO:0007669"/>
    <property type="project" value="UniProtKB-KW"/>
</dbReference>
<evidence type="ECO:0000313" key="17">
    <source>
        <dbReference type="Proteomes" id="UP000681720"/>
    </source>
</evidence>